<dbReference type="SUPFAM" id="SSF53649">
    <property type="entry name" value="Alkaline phosphatase-like"/>
    <property type="match status" value="1"/>
</dbReference>
<dbReference type="PANTHER" id="PTHR42693:SF53">
    <property type="entry name" value="ENDO-4-O-SULFATASE"/>
    <property type="match status" value="1"/>
</dbReference>
<keyword evidence="2" id="KW-0479">Metal-binding</keyword>
<dbReference type="InterPro" id="IPR024607">
    <property type="entry name" value="Sulfatase_CS"/>
</dbReference>
<dbReference type="Proteomes" id="UP001595526">
    <property type="component" value="Unassembled WGS sequence"/>
</dbReference>
<gene>
    <name evidence="6" type="ORF">ACFOET_08590</name>
</gene>
<keyword evidence="3" id="KW-0378">Hydrolase</keyword>
<comment type="similarity">
    <text evidence="1">Belongs to the sulfatase family.</text>
</comment>
<accession>A0ABV7JQS7</accession>
<evidence type="ECO:0000256" key="4">
    <source>
        <dbReference type="ARBA" id="ARBA00022837"/>
    </source>
</evidence>
<name>A0ABV7JQS7_9SPHI</name>
<dbReference type="Pfam" id="PF00884">
    <property type="entry name" value="Sulfatase"/>
    <property type="match status" value="1"/>
</dbReference>
<evidence type="ECO:0000313" key="6">
    <source>
        <dbReference type="EMBL" id="MFC3197667.1"/>
    </source>
</evidence>
<evidence type="ECO:0000256" key="1">
    <source>
        <dbReference type="ARBA" id="ARBA00008779"/>
    </source>
</evidence>
<dbReference type="PROSITE" id="PS00523">
    <property type="entry name" value="SULFATASE_1"/>
    <property type="match status" value="1"/>
</dbReference>
<dbReference type="InterPro" id="IPR000917">
    <property type="entry name" value="Sulfatase_N"/>
</dbReference>
<evidence type="ECO:0000313" key="7">
    <source>
        <dbReference type="Proteomes" id="UP001595526"/>
    </source>
</evidence>
<dbReference type="PANTHER" id="PTHR42693">
    <property type="entry name" value="ARYLSULFATASE FAMILY MEMBER"/>
    <property type="match status" value="1"/>
</dbReference>
<dbReference type="InterPro" id="IPR017850">
    <property type="entry name" value="Alkaline_phosphatase_core_sf"/>
</dbReference>
<evidence type="ECO:0000256" key="3">
    <source>
        <dbReference type="ARBA" id="ARBA00022801"/>
    </source>
</evidence>
<sequence length="511" mass="55919">MQKVLKHRKGRIDVLAAVMLTLGAALRVDAQHAAAQQVDKPNIVFILADDLGYGSIGAFGQQLIQTPNLDKLARNGMVLTDFYANPVCAPTRGSLMTGMHTGDGLVRGNLELGSFENWEEFGQLPLPANTVTIGTVLQAAGYTTALIGKWGLGGPGSTGEPHRQGFDFFYGYLDQKQAHNYYPDHLWRNGVSEPIPGAVASAHQRLPEGADPKDPASYANYRGTVYACDTMTAEALRFIRNHRDRPFFLEMAYTLPHMALQVPERALEPYHGKFDDKPYTGPGYLPNATPRATYAAMITLLDTYVGQLVQALEENGLLNNTLIVFTSDNGAATGGGADPDFFDASGGLRGRKGSLHEGGIRVPFIAAWPGKIPAGSRSDHPLAVWDLLPTFLEAGGSPTPDGINGISFWPVLSGNSAQQQARTFLYWEFMERRGEQAVRFGRWKAIRKNTRAHKGQSPIELYDLHVDRAEAYDIAAQHPQLVHRAAQYFATRARAAWPAWNPDTPQSNPNP</sequence>
<dbReference type="Gene3D" id="3.40.720.10">
    <property type="entry name" value="Alkaline Phosphatase, subunit A"/>
    <property type="match status" value="1"/>
</dbReference>
<dbReference type="EMBL" id="JBHRTA010000027">
    <property type="protein sequence ID" value="MFC3197667.1"/>
    <property type="molecule type" value="Genomic_DNA"/>
</dbReference>
<dbReference type="CDD" id="cd16145">
    <property type="entry name" value="ARS_like"/>
    <property type="match status" value="1"/>
</dbReference>
<feature type="domain" description="Sulfatase N-terminal" evidence="5">
    <location>
        <begin position="41"/>
        <end position="396"/>
    </location>
</feature>
<protein>
    <submittedName>
        <fullName evidence="6">Arylsulfatase</fullName>
    </submittedName>
</protein>
<evidence type="ECO:0000259" key="5">
    <source>
        <dbReference type="Pfam" id="PF00884"/>
    </source>
</evidence>
<organism evidence="6 7">
    <name type="scientific">Parapedobacter deserti</name>
    <dbReference type="NCBI Taxonomy" id="1912957"/>
    <lineage>
        <taxon>Bacteria</taxon>
        <taxon>Pseudomonadati</taxon>
        <taxon>Bacteroidota</taxon>
        <taxon>Sphingobacteriia</taxon>
        <taxon>Sphingobacteriales</taxon>
        <taxon>Sphingobacteriaceae</taxon>
        <taxon>Parapedobacter</taxon>
    </lineage>
</organism>
<dbReference type="RefSeq" id="WP_379021577.1">
    <property type="nucleotide sequence ID" value="NZ_JBHRTA010000027.1"/>
</dbReference>
<dbReference type="InterPro" id="IPR050738">
    <property type="entry name" value="Sulfatase"/>
</dbReference>
<reference evidence="7" key="1">
    <citation type="journal article" date="2019" name="Int. J. Syst. Evol. Microbiol.">
        <title>The Global Catalogue of Microorganisms (GCM) 10K type strain sequencing project: providing services to taxonomists for standard genome sequencing and annotation.</title>
        <authorList>
            <consortium name="The Broad Institute Genomics Platform"/>
            <consortium name="The Broad Institute Genome Sequencing Center for Infectious Disease"/>
            <person name="Wu L."/>
            <person name="Ma J."/>
        </authorList>
    </citation>
    <scope>NUCLEOTIDE SEQUENCE [LARGE SCALE GENOMIC DNA]</scope>
    <source>
        <strain evidence="7">KCTC 52416</strain>
    </source>
</reference>
<evidence type="ECO:0000256" key="2">
    <source>
        <dbReference type="ARBA" id="ARBA00022723"/>
    </source>
</evidence>
<dbReference type="Gene3D" id="3.30.1120.10">
    <property type="match status" value="1"/>
</dbReference>
<proteinExistence type="inferred from homology"/>
<keyword evidence="4" id="KW-0106">Calcium</keyword>
<comment type="caution">
    <text evidence="6">The sequence shown here is derived from an EMBL/GenBank/DDBJ whole genome shotgun (WGS) entry which is preliminary data.</text>
</comment>
<keyword evidence="7" id="KW-1185">Reference proteome</keyword>